<dbReference type="InterPro" id="IPR040256">
    <property type="entry name" value="At4g02000-like"/>
</dbReference>
<organism evidence="2 3">
    <name type="scientific">Turnera subulata</name>
    <dbReference type="NCBI Taxonomy" id="218843"/>
    <lineage>
        <taxon>Eukaryota</taxon>
        <taxon>Viridiplantae</taxon>
        <taxon>Streptophyta</taxon>
        <taxon>Embryophyta</taxon>
        <taxon>Tracheophyta</taxon>
        <taxon>Spermatophyta</taxon>
        <taxon>Magnoliopsida</taxon>
        <taxon>eudicotyledons</taxon>
        <taxon>Gunneridae</taxon>
        <taxon>Pentapetalae</taxon>
        <taxon>rosids</taxon>
        <taxon>fabids</taxon>
        <taxon>Malpighiales</taxon>
        <taxon>Passifloraceae</taxon>
        <taxon>Turnera</taxon>
    </lineage>
</organism>
<evidence type="ECO:0000259" key="1">
    <source>
        <dbReference type="Pfam" id="PF14111"/>
    </source>
</evidence>
<dbReference type="Pfam" id="PF14111">
    <property type="entry name" value="DUF4283"/>
    <property type="match status" value="1"/>
</dbReference>
<reference evidence="2" key="2">
    <citation type="journal article" date="2023" name="Plants (Basel)">
        <title>Annotation of the Turnera subulata (Passifloraceae) Draft Genome Reveals the S-Locus Evolved after the Divergence of Turneroideae from Passifloroideae in a Stepwise Manner.</title>
        <authorList>
            <person name="Henning P.M."/>
            <person name="Roalson E.H."/>
            <person name="Mir W."/>
            <person name="McCubbin A.G."/>
            <person name="Shore J.S."/>
        </authorList>
    </citation>
    <scope>NUCLEOTIDE SEQUENCE</scope>
    <source>
        <strain evidence="2">F60SS</strain>
    </source>
</reference>
<feature type="domain" description="DUF4283" evidence="1">
    <location>
        <begin position="62"/>
        <end position="143"/>
    </location>
</feature>
<dbReference type="PANTHER" id="PTHR31286">
    <property type="entry name" value="GLYCINE-RICH CELL WALL STRUCTURAL PROTEIN 1.8-LIKE"/>
    <property type="match status" value="1"/>
</dbReference>
<reference evidence="2" key="1">
    <citation type="submission" date="2022-02" db="EMBL/GenBank/DDBJ databases">
        <authorList>
            <person name="Henning P.M."/>
            <person name="McCubbin A.G."/>
            <person name="Shore J.S."/>
        </authorList>
    </citation>
    <scope>NUCLEOTIDE SEQUENCE</scope>
    <source>
        <strain evidence="2">F60SS</strain>
        <tissue evidence="2">Leaves</tissue>
    </source>
</reference>
<dbReference type="Proteomes" id="UP001141552">
    <property type="component" value="Unassembled WGS sequence"/>
</dbReference>
<comment type="caution">
    <text evidence="2">The sequence shown here is derived from an EMBL/GenBank/DDBJ whole genome shotgun (WGS) entry which is preliminary data.</text>
</comment>
<name>A0A9Q0FS38_9ROSI</name>
<dbReference type="AlphaFoldDB" id="A0A9Q0FS38"/>
<keyword evidence="3" id="KW-1185">Reference proteome</keyword>
<gene>
    <name evidence="2" type="ORF">Tsubulata_010566</name>
</gene>
<protein>
    <recommendedName>
        <fullName evidence="1">DUF4283 domain-containing protein</fullName>
    </recommendedName>
</protein>
<dbReference type="EMBL" id="JAKUCV010004434">
    <property type="protein sequence ID" value="KAJ4835401.1"/>
    <property type="molecule type" value="Genomic_DNA"/>
</dbReference>
<proteinExistence type="predicted"/>
<evidence type="ECO:0000313" key="2">
    <source>
        <dbReference type="EMBL" id="KAJ4835401.1"/>
    </source>
</evidence>
<sequence>MTEASVGEEADRSMKKVRIREQDLSTTIPDTEMLVDGSSAGTKEGTHGLSLSFSADYKRRLEKAWKHAVIVKLLGKSFGYETLCARLQSLWKPAGAVRVIDLDNEFYAVRFEKEDDYIHALADGPWIIMNYVLTVQPWVTFFRASKGQGKFARVAVEVDLQKPLKGMVEVEDEEFLVMYEGLPTMCYEYGSTFHSLASCPARIAHEKVVAASFVGSVSSGLVAPKSSASNPNPKSMGEWMNAPRNSQRRAWKEPTQGGINSDKGGSGSRFLILTDVLDGESMVPQGQTITEASFNDPNFILVVNVSGGKRLPDPHPPDLNIVTRVGKDQGTKVSLVLPLKKPPLKVASSKKKTPPGLKEGLEQTKLMDSMQVPHHTSEPSEGTTVTTRRDCRRFQAFLDASHLSDLGFHGPQFTWRRGLVWERVSSGDVFWVEWWWLEAFSLSGCVAEPPPFPSSSFFFTTTETATTTATLNHWTTFLLLPSVLLSSAVTPSFHRCNRRRHESPPLLQIATPPHLQPPTHLSLLPHQSLPWRSRAQSCRPPPPPPSRRAARDHLLQCRCRRTITTASRHLTLATATDVTVAVGLHCCPRSASGSLLVVTHRV</sequence>
<accession>A0A9Q0FS38</accession>
<dbReference type="InterPro" id="IPR025558">
    <property type="entry name" value="DUF4283"/>
</dbReference>
<dbReference type="OrthoDB" id="1926761at2759"/>
<evidence type="ECO:0000313" key="3">
    <source>
        <dbReference type="Proteomes" id="UP001141552"/>
    </source>
</evidence>
<dbReference type="PANTHER" id="PTHR31286:SF99">
    <property type="entry name" value="DUF4283 DOMAIN-CONTAINING PROTEIN"/>
    <property type="match status" value="1"/>
</dbReference>